<sequence>MTKPRIWISNAKPMAGEIVRVRALIEHRMESGMRLDNDGNVIPRHIVHTFTAKLNDQLLFTWQPETAISQNPYIEFTFVARESGTLSMQWVDDANQTISGAVELEVNR</sequence>
<dbReference type="Proteomes" id="UP001500227">
    <property type="component" value="Unassembled WGS sequence"/>
</dbReference>
<dbReference type="SUPFAM" id="SSF81296">
    <property type="entry name" value="E set domains"/>
    <property type="match status" value="1"/>
</dbReference>
<organism evidence="2 3">
    <name type="scientific">Paenalcaligenes hermetiae</name>
    <dbReference type="NCBI Taxonomy" id="1157987"/>
    <lineage>
        <taxon>Bacteria</taxon>
        <taxon>Pseudomonadati</taxon>
        <taxon>Pseudomonadota</taxon>
        <taxon>Betaproteobacteria</taxon>
        <taxon>Burkholderiales</taxon>
        <taxon>Alcaligenaceae</taxon>
        <taxon>Paenalcaligenes</taxon>
    </lineage>
</organism>
<dbReference type="EMBL" id="BAABKD010000011">
    <property type="protein sequence ID" value="GAA5091814.1"/>
    <property type="molecule type" value="Genomic_DNA"/>
</dbReference>
<evidence type="ECO:0000313" key="3">
    <source>
        <dbReference type="Proteomes" id="UP001500227"/>
    </source>
</evidence>
<evidence type="ECO:0000259" key="1">
    <source>
        <dbReference type="Pfam" id="PF08770"/>
    </source>
</evidence>
<protein>
    <submittedName>
        <fullName evidence="2">Thiosulfate oxidation carrier complex protein SoxZ</fullName>
    </submittedName>
</protein>
<dbReference type="NCBIfam" id="TIGR04490">
    <property type="entry name" value="SoxZ_true"/>
    <property type="match status" value="1"/>
</dbReference>
<dbReference type="RefSeq" id="WP_345371267.1">
    <property type="nucleotide sequence ID" value="NZ_BAABKD010000011.1"/>
</dbReference>
<proteinExistence type="predicted"/>
<dbReference type="InterPro" id="IPR014880">
    <property type="entry name" value="SoxZ_dom"/>
</dbReference>
<keyword evidence="3" id="KW-1185">Reference proteome</keyword>
<comment type="caution">
    <text evidence="2">The sequence shown here is derived from an EMBL/GenBank/DDBJ whole genome shotgun (WGS) entry which is preliminary data.</text>
</comment>
<gene>
    <name evidence="2" type="primary">soxZ</name>
    <name evidence="2" type="ORF">GCM10023337_18160</name>
</gene>
<dbReference type="InterPro" id="IPR013783">
    <property type="entry name" value="Ig-like_fold"/>
</dbReference>
<feature type="domain" description="Sulphur oxidation protein SoxZ" evidence="1">
    <location>
        <begin position="12"/>
        <end position="100"/>
    </location>
</feature>
<dbReference type="InterPro" id="IPR014756">
    <property type="entry name" value="Ig_E-set"/>
</dbReference>
<reference evidence="3" key="1">
    <citation type="journal article" date="2019" name="Int. J. Syst. Evol. Microbiol.">
        <title>The Global Catalogue of Microorganisms (GCM) 10K type strain sequencing project: providing services to taxonomists for standard genome sequencing and annotation.</title>
        <authorList>
            <consortium name="The Broad Institute Genomics Platform"/>
            <consortium name="The Broad Institute Genome Sequencing Center for Infectious Disease"/>
            <person name="Wu L."/>
            <person name="Ma J."/>
        </authorList>
    </citation>
    <scope>NUCLEOTIDE SEQUENCE [LARGE SCALE GENOMIC DNA]</scope>
    <source>
        <strain evidence="3">JCM 18423</strain>
    </source>
</reference>
<dbReference type="Pfam" id="PF08770">
    <property type="entry name" value="SoxZ"/>
    <property type="match status" value="1"/>
</dbReference>
<dbReference type="Gene3D" id="2.60.40.10">
    <property type="entry name" value="Immunoglobulins"/>
    <property type="match status" value="1"/>
</dbReference>
<dbReference type="InterPro" id="IPR030995">
    <property type="entry name" value="SoxZ"/>
</dbReference>
<name>A0ABP9MA37_9BURK</name>
<accession>A0ABP9MA37</accession>
<evidence type="ECO:0000313" key="2">
    <source>
        <dbReference type="EMBL" id="GAA5091814.1"/>
    </source>
</evidence>